<evidence type="ECO:0000313" key="1">
    <source>
        <dbReference type="EMBL" id="QAY02110.1"/>
    </source>
</evidence>
<dbReference type="Proteomes" id="UP000290327">
    <property type="component" value="Segment"/>
</dbReference>
<reference evidence="1 2" key="1">
    <citation type="submission" date="2018-09" db="EMBL/GenBank/DDBJ databases">
        <title>Characterization and complete genomic analysis of VspSw_1.</title>
        <authorList>
            <person name="Chen L."/>
        </authorList>
    </citation>
    <scope>NUCLEOTIDE SEQUENCE [LARGE SCALE GENOMIC DNA]</scope>
</reference>
<protein>
    <submittedName>
        <fullName evidence="1">Uncharacterized protein</fullName>
    </submittedName>
</protein>
<organism evidence="1 2">
    <name type="scientific">Vibrio phage VspSw_1</name>
    <dbReference type="NCBI Taxonomy" id="2484249"/>
    <lineage>
        <taxon>Viruses</taxon>
        <taxon>Duplodnaviria</taxon>
        <taxon>Heunggongvirae</taxon>
        <taxon>Uroviricota</taxon>
        <taxon>Caudoviricetes</taxon>
        <taxon>Demerecviridae</taxon>
        <taxon>Pogseptimavirus</taxon>
        <taxon>Pogseptimavirus VspSw1</taxon>
    </lineage>
</organism>
<gene>
    <name evidence="1" type="ORF">VspSw1_37</name>
</gene>
<evidence type="ECO:0000313" key="2">
    <source>
        <dbReference type="Proteomes" id="UP000290327"/>
    </source>
</evidence>
<sequence>MAELKTISIHALILEYSGVAEKEPSYRLGQHFINRCVRDDKDPLLAGLWEETDPETASIQILKVCDAWQWDLRNLPVERDWSV</sequence>
<dbReference type="EMBL" id="MH925094">
    <property type="protein sequence ID" value="QAY02110.1"/>
    <property type="molecule type" value="Genomic_DNA"/>
</dbReference>
<accession>A0A411BKE6</accession>
<keyword evidence="2" id="KW-1185">Reference proteome</keyword>
<name>A0A411BKE6_9CAUD</name>
<proteinExistence type="predicted"/>